<evidence type="ECO:0000256" key="5">
    <source>
        <dbReference type="ARBA" id="ARBA00023242"/>
    </source>
</evidence>
<keyword evidence="9" id="KW-1185">Reference proteome</keyword>
<keyword evidence="3" id="KW-0690">Ribosome biogenesis</keyword>
<dbReference type="OrthoDB" id="441771at2759"/>
<evidence type="ECO:0000313" key="9">
    <source>
        <dbReference type="Proteomes" id="UP000664521"/>
    </source>
</evidence>
<dbReference type="PANTHER" id="PTHR23183:SF0">
    <property type="entry name" value="NUCLEOLAR PROTEIN 14"/>
    <property type="match status" value="1"/>
</dbReference>
<dbReference type="Pfam" id="PF04147">
    <property type="entry name" value="Nop14"/>
    <property type="match status" value="1"/>
</dbReference>
<feature type="compositionally biased region" description="Acidic residues" evidence="7">
    <location>
        <begin position="362"/>
        <end position="374"/>
    </location>
</feature>
<gene>
    <name evidence="8" type="primary">NOP14</name>
    <name evidence="8" type="ORF">HETSPECPRED_001908</name>
</gene>
<feature type="compositionally biased region" description="Basic and acidic residues" evidence="7">
    <location>
        <begin position="833"/>
        <end position="855"/>
    </location>
</feature>
<keyword evidence="5" id="KW-0539">Nucleus</keyword>
<evidence type="ECO:0000256" key="7">
    <source>
        <dbReference type="SAM" id="MobiDB-lite"/>
    </source>
</evidence>
<feature type="compositionally biased region" description="Basic and acidic residues" evidence="7">
    <location>
        <begin position="896"/>
        <end position="908"/>
    </location>
</feature>
<evidence type="ECO:0000256" key="3">
    <source>
        <dbReference type="ARBA" id="ARBA00022517"/>
    </source>
</evidence>
<protein>
    <submittedName>
        <fullName evidence="8">Nucleolar complex protein 14</fullName>
    </submittedName>
</protein>
<dbReference type="InterPro" id="IPR007276">
    <property type="entry name" value="Nop14"/>
</dbReference>
<evidence type="ECO:0000256" key="6">
    <source>
        <dbReference type="ARBA" id="ARBA00024695"/>
    </source>
</evidence>
<feature type="compositionally biased region" description="Basic and acidic residues" evidence="7">
    <location>
        <begin position="130"/>
        <end position="149"/>
    </location>
</feature>
<feature type="region of interest" description="Disordered" evidence="7">
    <location>
        <begin position="821"/>
        <end position="855"/>
    </location>
</feature>
<reference evidence="8" key="1">
    <citation type="submission" date="2021-03" db="EMBL/GenBank/DDBJ databases">
        <authorList>
            <person name="Tagirdzhanova G."/>
        </authorList>
    </citation>
    <scope>NUCLEOTIDE SEQUENCE</scope>
</reference>
<feature type="region of interest" description="Disordered" evidence="7">
    <location>
        <begin position="274"/>
        <end position="407"/>
    </location>
</feature>
<dbReference type="GO" id="GO:0032040">
    <property type="term" value="C:small-subunit processome"/>
    <property type="evidence" value="ECO:0007669"/>
    <property type="project" value="InterPro"/>
</dbReference>
<evidence type="ECO:0000256" key="1">
    <source>
        <dbReference type="ARBA" id="ARBA00004604"/>
    </source>
</evidence>
<feature type="region of interest" description="Disordered" evidence="7">
    <location>
        <begin position="423"/>
        <end position="447"/>
    </location>
</feature>
<feature type="region of interest" description="Disordered" evidence="7">
    <location>
        <begin position="79"/>
        <end position="149"/>
    </location>
</feature>
<evidence type="ECO:0000313" key="8">
    <source>
        <dbReference type="EMBL" id="CAF9939827.1"/>
    </source>
</evidence>
<comment type="subcellular location">
    <subcellularLocation>
        <location evidence="1">Nucleus</location>
        <location evidence="1">Nucleolus</location>
    </subcellularLocation>
</comment>
<evidence type="ECO:0000256" key="4">
    <source>
        <dbReference type="ARBA" id="ARBA00022552"/>
    </source>
</evidence>
<dbReference type="Proteomes" id="UP000664521">
    <property type="component" value="Unassembled WGS sequence"/>
</dbReference>
<feature type="region of interest" description="Disordered" evidence="7">
    <location>
        <begin position="164"/>
        <end position="260"/>
    </location>
</feature>
<comment type="function">
    <text evidence="6">Involved in nucleolar processing of pre-18S ribosomal RNA. Has a role in the nuclear export of 40S pre-ribosomal subunit to the cytoplasm.</text>
</comment>
<dbReference type="EMBL" id="CAJPDS010000138">
    <property type="protein sequence ID" value="CAF9939827.1"/>
    <property type="molecule type" value="Genomic_DNA"/>
</dbReference>
<feature type="region of interest" description="Disordered" evidence="7">
    <location>
        <begin position="1"/>
        <end position="45"/>
    </location>
</feature>
<feature type="compositionally biased region" description="Basic and acidic residues" evidence="7">
    <location>
        <begin position="303"/>
        <end position="326"/>
    </location>
</feature>
<dbReference type="AlphaFoldDB" id="A0A8H3PFP0"/>
<comment type="caution">
    <text evidence="8">The sequence shown here is derived from an EMBL/GenBank/DDBJ whole genome shotgun (WGS) entry which is preliminary data.</text>
</comment>
<evidence type="ECO:0000256" key="2">
    <source>
        <dbReference type="ARBA" id="ARBA00007466"/>
    </source>
</evidence>
<sequence>MAPSQLKKLKASLRESGVVGPQKSKKQKKQASKNGTLREGRIQRNEALNSIREKFAPFEVKAPVRNKFDFVSRNGVAGKASKGVVGRPGVTKGLGEENRRRNLLPEMQRRNKVGGIRDRRFGESDPTMTPEERNLERFVREKQRGDRKASMFNLEDDELTHFGQPLASDEAGNLEDFKEDDIELSDVSASEPEDDERPHKRQRLEDDESGSDDDRTKVDGTAQPGRPKTKNEVMKEVVAKSKLHKYERQQAKEDDDDLRAELDKGLPDLFTLMRGKPKLPVAPPPENLPNGTMNPDRLALLNGKDRAQADKEYDERLREYTFDQRSRPTVRTLTEEEKLEREATKLKTLEEERQRRMRGDPESEDQESDADEEALANGDPPDPRDSDAFGLGSGIPEEHERKELDVEDEDDFVLDDELIASNSDVDLSDIDDSPIQSDHEASEDEDREFVQGLLSKEDTAREELKFLANEKETAAKSTSTDVPFTFICPQTHSELIEISNSVAITDLPTVVQRIRALYQPKLAVENKTKLGVFSAVLVDHISYLANRPSHPPFSVLEALIRHTHSLAKTFPEEIGRAFRGHLSDMQQKRPLAPTPGDLVILTAISTIFPTSDHFHQVVTPAMLCMTRYLGQKVPQRLSDLVTGTYIAGLVLQYQRKSKRYVPEFVNNIFTTLYALIPPESMPGRPVPRHSIPVSLHMSKQKGSSSHNRELEFWDTVPSDEAPDDHNNPLKESLLITHLAFVVLIAQMWRSQSAFVEIIEPILELLAHVESQAIPLNFSHAIKGNLQKALIAARQSHAEALSNRQPLELHHHRPLPIKTSIPKFEESYNPTSHYDPDRQRSELSKLQAEHKKERKGALRELRKDANFMAREGLREKRERDAAYEKKMRRVVSMVQGEEGHEAKEYEREKRSRKNAKKR</sequence>
<proteinExistence type="inferred from homology"/>
<organism evidence="8 9">
    <name type="scientific">Heterodermia speciosa</name>
    <dbReference type="NCBI Taxonomy" id="116794"/>
    <lineage>
        <taxon>Eukaryota</taxon>
        <taxon>Fungi</taxon>
        <taxon>Dikarya</taxon>
        <taxon>Ascomycota</taxon>
        <taxon>Pezizomycotina</taxon>
        <taxon>Lecanoromycetes</taxon>
        <taxon>OSLEUM clade</taxon>
        <taxon>Lecanoromycetidae</taxon>
        <taxon>Caliciales</taxon>
        <taxon>Physciaceae</taxon>
        <taxon>Heterodermia</taxon>
    </lineage>
</organism>
<feature type="compositionally biased region" description="Basic and acidic residues" evidence="7">
    <location>
        <begin position="229"/>
        <end position="252"/>
    </location>
</feature>
<accession>A0A8H3PFP0</accession>
<dbReference type="GO" id="GO:0030490">
    <property type="term" value="P:maturation of SSU-rRNA"/>
    <property type="evidence" value="ECO:0007669"/>
    <property type="project" value="TreeGrafter"/>
</dbReference>
<comment type="similarity">
    <text evidence="2">Belongs to the NOP14 family.</text>
</comment>
<feature type="compositionally biased region" description="Basic and acidic residues" evidence="7">
    <location>
        <begin position="333"/>
        <end position="361"/>
    </location>
</feature>
<keyword evidence="4" id="KW-0698">rRNA processing</keyword>
<dbReference type="PANTHER" id="PTHR23183">
    <property type="entry name" value="NOP14"/>
    <property type="match status" value="1"/>
</dbReference>
<feature type="region of interest" description="Disordered" evidence="7">
    <location>
        <begin position="890"/>
        <end position="917"/>
    </location>
</feature>
<dbReference type="GO" id="GO:0030692">
    <property type="term" value="C:Noc4p-Nop14p complex"/>
    <property type="evidence" value="ECO:0007669"/>
    <property type="project" value="TreeGrafter"/>
</dbReference>
<name>A0A8H3PFP0_9LECA</name>